<keyword evidence="11" id="KW-1185">Reference proteome</keyword>
<feature type="domain" description="Isochorismatase-like" evidence="9">
    <location>
        <begin position="64"/>
        <end position="264"/>
    </location>
</feature>
<feature type="region of interest" description="Disordered" evidence="8">
    <location>
        <begin position="36"/>
        <end position="57"/>
    </location>
</feature>
<dbReference type="GO" id="GO:0046872">
    <property type="term" value="F:metal ion binding"/>
    <property type="evidence" value="ECO:0007669"/>
    <property type="project" value="UniProtKB-KW"/>
</dbReference>
<evidence type="ECO:0000256" key="7">
    <source>
        <dbReference type="ARBA" id="ARBA00043224"/>
    </source>
</evidence>
<dbReference type="Pfam" id="PF00857">
    <property type="entry name" value="Isochorismatase"/>
    <property type="match status" value="1"/>
</dbReference>
<comment type="similarity">
    <text evidence="1">Belongs to the isochorismatase family.</text>
</comment>
<keyword evidence="2" id="KW-0662">Pyridine nucleotide biosynthesis</keyword>
<keyword evidence="4" id="KW-0378">Hydrolase</keyword>
<keyword evidence="3" id="KW-0479">Metal-binding</keyword>
<evidence type="ECO:0000313" key="11">
    <source>
        <dbReference type="Proteomes" id="UP001211907"/>
    </source>
</evidence>
<evidence type="ECO:0000256" key="2">
    <source>
        <dbReference type="ARBA" id="ARBA00022642"/>
    </source>
</evidence>
<dbReference type="PANTHER" id="PTHR11080">
    <property type="entry name" value="PYRAZINAMIDASE/NICOTINAMIDASE"/>
    <property type="match status" value="1"/>
</dbReference>
<evidence type="ECO:0000313" key="10">
    <source>
        <dbReference type="EMBL" id="KAJ3127078.1"/>
    </source>
</evidence>
<dbReference type="Gene3D" id="3.40.50.850">
    <property type="entry name" value="Isochorismatase-like"/>
    <property type="match status" value="1"/>
</dbReference>
<reference evidence="10" key="1">
    <citation type="submission" date="2020-05" db="EMBL/GenBank/DDBJ databases">
        <title>Phylogenomic resolution of chytrid fungi.</title>
        <authorList>
            <person name="Stajich J.E."/>
            <person name="Amses K."/>
            <person name="Simmons R."/>
            <person name="Seto K."/>
            <person name="Myers J."/>
            <person name="Bonds A."/>
            <person name="Quandt C.A."/>
            <person name="Barry K."/>
            <person name="Liu P."/>
            <person name="Grigoriev I."/>
            <person name="Longcore J.E."/>
            <person name="James T.Y."/>
        </authorList>
    </citation>
    <scope>NUCLEOTIDE SEQUENCE</scope>
    <source>
        <strain evidence="10">JEL0513</strain>
    </source>
</reference>
<evidence type="ECO:0000259" key="9">
    <source>
        <dbReference type="Pfam" id="PF00857"/>
    </source>
</evidence>
<protein>
    <recommendedName>
        <fullName evidence="6">nicotinamidase</fullName>
        <ecNumber evidence="6">3.5.1.19</ecNumber>
    </recommendedName>
    <alternativeName>
        <fullName evidence="7">Nicotinamide deamidase</fullName>
    </alternativeName>
</protein>
<dbReference type="PANTHER" id="PTHR11080:SF2">
    <property type="entry name" value="LD05707P"/>
    <property type="match status" value="1"/>
</dbReference>
<name>A0AAD5T3Z9_9FUNG</name>
<sequence length="273" mass="30973">MQQLQKLSLMTTLATATIARRFAFLHALAVSDSSNKLKSIQQTQSRDKTTARNLQQQQTLPPKTALLVIDVQNDFALPAPSGSLSVPGALEVIPKINELRKKFPFDFVAFSQDWHRPGHPSFYSTHPEAKENGIQLFEKIQIHGRDQVLWPDHCKWDSYGAQFHPDLDYRNGDFVVQKGNRDADSYSAFMDNDREYPTPLHAELQWREITHVVVVGLALDFCVGNTALDAKELGYQVTVVLDLTRPVYQEEGVEMVKQMQGKHVRVVQSMDQI</sequence>
<comment type="pathway">
    <text evidence="5">Cofactor biosynthesis; nicotinate biosynthesis; nicotinate from nicotinamide: step 1/1.</text>
</comment>
<accession>A0AAD5T3Z9</accession>
<dbReference type="InterPro" id="IPR052347">
    <property type="entry name" value="Isochorismatase_Nicotinamidase"/>
</dbReference>
<evidence type="ECO:0000256" key="1">
    <source>
        <dbReference type="ARBA" id="ARBA00006336"/>
    </source>
</evidence>
<comment type="caution">
    <text evidence="10">The sequence shown here is derived from an EMBL/GenBank/DDBJ whole genome shotgun (WGS) entry which is preliminary data.</text>
</comment>
<evidence type="ECO:0000256" key="3">
    <source>
        <dbReference type="ARBA" id="ARBA00022723"/>
    </source>
</evidence>
<dbReference type="AlphaFoldDB" id="A0AAD5T3Z9"/>
<dbReference type="Proteomes" id="UP001211907">
    <property type="component" value="Unassembled WGS sequence"/>
</dbReference>
<dbReference type="GO" id="GO:0008936">
    <property type="term" value="F:nicotinamidase activity"/>
    <property type="evidence" value="ECO:0007669"/>
    <property type="project" value="UniProtKB-EC"/>
</dbReference>
<dbReference type="InterPro" id="IPR000868">
    <property type="entry name" value="Isochorismatase-like_dom"/>
</dbReference>
<dbReference type="SUPFAM" id="SSF52499">
    <property type="entry name" value="Isochorismatase-like hydrolases"/>
    <property type="match status" value="1"/>
</dbReference>
<evidence type="ECO:0000256" key="5">
    <source>
        <dbReference type="ARBA" id="ARBA00037900"/>
    </source>
</evidence>
<evidence type="ECO:0000256" key="4">
    <source>
        <dbReference type="ARBA" id="ARBA00022801"/>
    </source>
</evidence>
<proteinExistence type="inferred from homology"/>
<organism evidence="10 11">
    <name type="scientific">Physocladia obscura</name>
    <dbReference type="NCBI Taxonomy" id="109957"/>
    <lineage>
        <taxon>Eukaryota</taxon>
        <taxon>Fungi</taxon>
        <taxon>Fungi incertae sedis</taxon>
        <taxon>Chytridiomycota</taxon>
        <taxon>Chytridiomycota incertae sedis</taxon>
        <taxon>Chytridiomycetes</taxon>
        <taxon>Chytridiales</taxon>
        <taxon>Chytriomycetaceae</taxon>
        <taxon>Physocladia</taxon>
    </lineage>
</organism>
<dbReference type="EMBL" id="JADGJH010000529">
    <property type="protein sequence ID" value="KAJ3127078.1"/>
    <property type="molecule type" value="Genomic_DNA"/>
</dbReference>
<evidence type="ECO:0000256" key="8">
    <source>
        <dbReference type="SAM" id="MobiDB-lite"/>
    </source>
</evidence>
<dbReference type="EC" id="3.5.1.19" evidence="6"/>
<dbReference type="GO" id="GO:0019363">
    <property type="term" value="P:pyridine nucleotide biosynthetic process"/>
    <property type="evidence" value="ECO:0007669"/>
    <property type="project" value="UniProtKB-KW"/>
</dbReference>
<dbReference type="InterPro" id="IPR036380">
    <property type="entry name" value="Isochorismatase-like_sf"/>
</dbReference>
<gene>
    <name evidence="10" type="ORF">HK100_009938</name>
</gene>
<dbReference type="CDD" id="cd01011">
    <property type="entry name" value="nicotinamidase"/>
    <property type="match status" value="1"/>
</dbReference>
<evidence type="ECO:0000256" key="6">
    <source>
        <dbReference type="ARBA" id="ARBA00039017"/>
    </source>
</evidence>